<reference evidence="5 10" key="3">
    <citation type="submission" date="2021-06" db="EMBL/GenBank/DDBJ databases">
        <title>Interrogation of the integrated mobile genetic elements in gut-associated Bacteroides with a consensus prediction approach.</title>
        <authorList>
            <person name="Campbell D.E."/>
            <person name="Leigh J.R."/>
            <person name="Kim T."/>
            <person name="England W."/>
            <person name="Whitaker R.J."/>
            <person name="Degnan P.H."/>
        </authorList>
    </citation>
    <scope>NUCLEOTIDE SEQUENCE [LARGE SCALE GENOMIC DNA]</scope>
    <source>
        <strain evidence="6">VPI-3443</strain>
        <strain evidence="5 10">WAL8669</strain>
    </source>
</reference>
<evidence type="ECO:0000313" key="9">
    <source>
        <dbReference type="Proteomes" id="UP000440614"/>
    </source>
</evidence>
<dbReference type="Proteomes" id="UP001156218">
    <property type="component" value="Chromosome"/>
</dbReference>
<evidence type="ECO:0000313" key="2">
    <source>
        <dbReference type="EMBL" id="KAB4310770.1"/>
    </source>
</evidence>
<dbReference type="PANTHER" id="PTHR46399:SF8">
    <property type="entry name" value="B30.2_SPRY DOMAIN-CONTAINING PROTEIN"/>
    <property type="match status" value="1"/>
</dbReference>
<dbReference type="PANTHER" id="PTHR46399">
    <property type="entry name" value="B30.2/SPRY DOMAIN-CONTAINING PROTEIN"/>
    <property type="match status" value="1"/>
</dbReference>
<dbReference type="Proteomes" id="UP000284785">
    <property type="component" value="Unassembled WGS sequence"/>
</dbReference>
<dbReference type="InterPro" id="IPR003032">
    <property type="entry name" value="Ryanodine_rcpt"/>
</dbReference>
<dbReference type="Proteomes" id="UP001162960">
    <property type="component" value="Chromosome"/>
</dbReference>
<dbReference type="GO" id="GO:0014808">
    <property type="term" value="P:release of sequestered calcium ion into cytosol by sarcoplasmic reticulum"/>
    <property type="evidence" value="ECO:0007669"/>
    <property type="project" value="TreeGrafter"/>
</dbReference>
<dbReference type="EMBL" id="QSJP01000019">
    <property type="protein sequence ID" value="RHD84821.1"/>
    <property type="molecule type" value="Genomic_DNA"/>
</dbReference>
<accession>A0A139KUB6</accession>
<sequence length="100" mass="11836">MKENKLDYTPEPMDLSSVDLPESLIQLSERIAENVHEVWAKARMDEGWTYGGKRDDIHKKHPCLVPYDELPEEEKEYDRNTAMNTIKMVKKLGFRIEREE</sequence>
<evidence type="ECO:0000313" key="7">
    <source>
        <dbReference type="Proteomes" id="UP000283616"/>
    </source>
</evidence>
<dbReference type="EMBL" id="CP083680">
    <property type="protein sequence ID" value="UYU67239.1"/>
    <property type="molecule type" value="Genomic_DNA"/>
</dbReference>
<dbReference type="GO" id="GO:0005219">
    <property type="term" value="F:ryanodine-sensitive calcium-release channel activity"/>
    <property type="evidence" value="ECO:0007669"/>
    <property type="project" value="TreeGrafter"/>
</dbReference>
<dbReference type="Gene3D" id="6.20.350.10">
    <property type="match status" value="1"/>
</dbReference>
<dbReference type="GO" id="GO:0034704">
    <property type="term" value="C:calcium channel complex"/>
    <property type="evidence" value="ECO:0007669"/>
    <property type="project" value="TreeGrafter"/>
</dbReference>
<feature type="domain" description="Ryanodine receptor Ryr" evidence="1">
    <location>
        <begin position="8"/>
        <end position="98"/>
    </location>
</feature>
<evidence type="ECO:0000313" key="5">
    <source>
        <dbReference type="EMBL" id="UYU67239.1"/>
    </source>
</evidence>
<dbReference type="EMBL" id="QROV01000021">
    <property type="protein sequence ID" value="RHL56026.1"/>
    <property type="molecule type" value="Genomic_DNA"/>
</dbReference>
<dbReference type="RefSeq" id="WP_048693997.1">
    <property type="nucleotide sequence ID" value="NZ_CABJDH010000019.1"/>
</dbReference>
<keyword evidence="3" id="KW-0675">Receptor</keyword>
<evidence type="ECO:0000259" key="1">
    <source>
        <dbReference type="Pfam" id="PF02026"/>
    </source>
</evidence>
<proteinExistence type="predicted"/>
<gene>
    <name evidence="4" type="ORF">DW011_17170</name>
    <name evidence="3" type="ORF">DW780_19030</name>
    <name evidence="2" type="ORF">GAO51_15485</name>
    <name evidence="5" type="ORF">KQP68_02860</name>
    <name evidence="6" type="ORF">KQP74_07320</name>
</gene>
<reference evidence="2 9" key="2">
    <citation type="journal article" date="2019" name="Nat. Med.">
        <title>A library of human gut bacterial isolates paired with longitudinal multiomics data enables mechanistic microbiome research.</title>
        <authorList>
            <person name="Poyet M."/>
            <person name="Groussin M."/>
            <person name="Gibbons S.M."/>
            <person name="Avila-Pacheco J."/>
            <person name="Jiang X."/>
            <person name="Kearney S.M."/>
            <person name="Perrotta A.R."/>
            <person name="Berdy B."/>
            <person name="Zhao S."/>
            <person name="Lieberman T.D."/>
            <person name="Swanson P.K."/>
            <person name="Smith M."/>
            <person name="Roesemann S."/>
            <person name="Alexander J.E."/>
            <person name="Rich S.A."/>
            <person name="Livny J."/>
            <person name="Vlamakis H."/>
            <person name="Clish C."/>
            <person name="Bullock K."/>
            <person name="Deik A."/>
            <person name="Scott J."/>
            <person name="Pierce K.A."/>
            <person name="Xavier R.J."/>
            <person name="Alm E.J."/>
        </authorList>
    </citation>
    <scope>NUCLEOTIDE SEQUENCE [LARGE SCALE GENOMIC DNA]</scope>
    <source>
        <strain evidence="2 9">BIOML-A188</strain>
    </source>
</reference>
<evidence type="ECO:0000313" key="3">
    <source>
        <dbReference type="EMBL" id="RHD84821.1"/>
    </source>
</evidence>
<evidence type="ECO:0000313" key="10">
    <source>
        <dbReference type="Proteomes" id="UP001156218"/>
    </source>
</evidence>
<evidence type="ECO:0000313" key="6">
    <source>
        <dbReference type="EMBL" id="UYU92431.1"/>
    </source>
</evidence>
<protein>
    <submittedName>
        <fullName evidence="3">Ryanodine receptor Ryr</fullName>
    </submittedName>
</protein>
<name>A0A139KUB6_BACT4</name>
<dbReference type="AlphaFoldDB" id="A0A139KUB6"/>
<dbReference type="InterPro" id="IPR015925">
    <property type="entry name" value="Ryanodine_IP3_receptor"/>
</dbReference>
<dbReference type="Proteomes" id="UP000283616">
    <property type="component" value="Unassembled WGS sequence"/>
</dbReference>
<evidence type="ECO:0000313" key="8">
    <source>
        <dbReference type="Proteomes" id="UP000284785"/>
    </source>
</evidence>
<dbReference type="EMBL" id="CP083685">
    <property type="protein sequence ID" value="UYU92431.1"/>
    <property type="molecule type" value="Genomic_DNA"/>
</dbReference>
<dbReference type="EMBL" id="WCSY01000014">
    <property type="protein sequence ID" value="KAB4310770.1"/>
    <property type="molecule type" value="Genomic_DNA"/>
</dbReference>
<dbReference type="Proteomes" id="UP000440614">
    <property type="component" value="Unassembled WGS sequence"/>
</dbReference>
<dbReference type="Pfam" id="PF02026">
    <property type="entry name" value="RyR"/>
    <property type="match status" value="1"/>
</dbReference>
<evidence type="ECO:0000313" key="4">
    <source>
        <dbReference type="EMBL" id="RHL56026.1"/>
    </source>
</evidence>
<reference evidence="7 8" key="1">
    <citation type="submission" date="2018-08" db="EMBL/GenBank/DDBJ databases">
        <title>A genome reference for cultivated species of the human gut microbiota.</title>
        <authorList>
            <person name="Zou Y."/>
            <person name="Xue W."/>
            <person name="Luo G."/>
        </authorList>
    </citation>
    <scope>NUCLEOTIDE SEQUENCE [LARGE SCALE GENOMIC DNA]</scope>
    <source>
        <strain evidence="4 7">AF37-12</strain>
        <strain evidence="3 8">AM30-26</strain>
    </source>
</reference>
<organism evidence="3 8">
    <name type="scientific">Bacteroides thetaiotaomicron</name>
    <dbReference type="NCBI Taxonomy" id="818"/>
    <lineage>
        <taxon>Bacteria</taxon>
        <taxon>Pseudomonadati</taxon>
        <taxon>Bacteroidota</taxon>
        <taxon>Bacteroidia</taxon>
        <taxon>Bacteroidales</taxon>
        <taxon>Bacteroidaceae</taxon>
        <taxon>Bacteroides</taxon>
    </lineage>
</organism>